<proteinExistence type="inferred from homology"/>
<keyword evidence="9" id="KW-1185">Reference proteome</keyword>
<dbReference type="Proteomes" id="UP000277928">
    <property type="component" value="Unassembled WGS sequence"/>
</dbReference>
<reference evidence="8 9" key="1">
    <citation type="submission" date="2018-08" db="EMBL/GenBank/DDBJ databases">
        <authorList>
            <person name="Laetsch R D."/>
            <person name="Stevens L."/>
            <person name="Kumar S."/>
            <person name="Blaxter L. M."/>
        </authorList>
    </citation>
    <scope>NUCLEOTIDE SEQUENCE [LARGE SCALE GENOMIC DNA]</scope>
</reference>
<protein>
    <recommendedName>
        <fullName evidence="10">Protein jagunal homolog</fullName>
    </recommendedName>
</protein>
<feature type="transmembrane region" description="Helical" evidence="7">
    <location>
        <begin position="60"/>
        <end position="78"/>
    </location>
</feature>
<feature type="transmembrane region" description="Helical" evidence="7">
    <location>
        <begin position="104"/>
        <end position="125"/>
    </location>
</feature>
<dbReference type="Pfam" id="PF07086">
    <property type="entry name" value="Jagunal"/>
    <property type="match status" value="1"/>
</dbReference>
<comment type="similarity">
    <text evidence="2">Belongs to the jagunal family.</text>
</comment>
<evidence type="ECO:0000256" key="1">
    <source>
        <dbReference type="ARBA" id="ARBA00004477"/>
    </source>
</evidence>
<dbReference type="OMA" id="PYGVLWY"/>
<evidence type="ECO:0000313" key="9">
    <source>
        <dbReference type="Proteomes" id="UP000277928"/>
    </source>
</evidence>
<evidence type="ECO:0008006" key="10">
    <source>
        <dbReference type="Google" id="ProtNLM"/>
    </source>
</evidence>
<gene>
    <name evidence="8" type="ORF">NLS_LOCUS7494</name>
</gene>
<comment type="subcellular location">
    <subcellularLocation>
        <location evidence="1">Endoplasmic reticulum membrane</location>
        <topology evidence="1">Multi-pass membrane protein</topology>
    </subcellularLocation>
</comment>
<organism evidence="8 9">
    <name type="scientific">Litomosoides sigmodontis</name>
    <name type="common">Filarial nematode worm</name>
    <dbReference type="NCBI Taxonomy" id="42156"/>
    <lineage>
        <taxon>Eukaryota</taxon>
        <taxon>Metazoa</taxon>
        <taxon>Ecdysozoa</taxon>
        <taxon>Nematoda</taxon>
        <taxon>Chromadorea</taxon>
        <taxon>Rhabditida</taxon>
        <taxon>Spirurina</taxon>
        <taxon>Spiruromorpha</taxon>
        <taxon>Filarioidea</taxon>
        <taxon>Onchocercidae</taxon>
        <taxon>Litomosoides</taxon>
    </lineage>
</organism>
<evidence type="ECO:0000256" key="5">
    <source>
        <dbReference type="ARBA" id="ARBA00022989"/>
    </source>
</evidence>
<dbReference type="OrthoDB" id="8914197at2759"/>
<dbReference type="InterPro" id="IPR009787">
    <property type="entry name" value="Jagunal"/>
</dbReference>
<dbReference type="GO" id="GO:0005789">
    <property type="term" value="C:endoplasmic reticulum membrane"/>
    <property type="evidence" value="ECO:0007669"/>
    <property type="project" value="UniProtKB-SubCell"/>
</dbReference>
<dbReference type="EMBL" id="UYRX01000782">
    <property type="protein sequence ID" value="VDK86188.1"/>
    <property type="molecule type" value="Genomic_DNA"/>
</dbReference>
<evidence type="ECO:0000313" key="8">
    <source>
        <dbReference type="EMBL" id="VDK86188.1"/>
    </source>
</evidence>
<feature type="transmembrane region" description="Helical" evidence="7">
    <location>
        <begin position="137"/>
        <end position="156"/>
    </location>
</feature>
<accession>A0A3P6V288</accession>
<dbReference type="GO" id="GO:0016192">
    <property type="term" value="P:vesicle-mediated transport"/>
    <property type="evidence" value="ECO:0007669"/>
    <property type="project" value="TreeGrafter"/>
</dbReference>
<dbReference type="GO" id="GO:0007029">
    <property type="term" value="P:endoplasmic reticulum organization"/>
    <property type="evidence" value="ECO:0007669"/>
    <property type="project" value="InterPro"/>
</dbReference>
<evidence type="ECO:0000256" key="3">
    <source>
        <dbReference type="ARBA" id="ARBA00022692"/>
    </source>
</evidence>
<keyword evidence="3 7" id="KW-0812">Transmembrane</keyword>
<dbReference type="STRING" id="42156.A0A3P6V288"/>
<evidence type="ECO:0000256" key="7">
    <source>
        <dbReference type="SAM" id="Phobius"/>
    </source>
</evidence>
<sequence>MNQPPIKLTSNFVSFEISILGNEKKMSSRFGPRAVGTDGTDFKHRQRIAAHYHYSAQYKTYLKVLFGLHFLVLLTMWVKVGGEVLVEDIGIRWPFYQTLQLPSAYPWEYVWCFSFVPLIFAVLSFKRNKTNLLRNHYYGQFIMGILPCAIGVGGQLPELINYLHDMKNSQPQTFRGTFPMVIIWYIFFLVALQIHIFAMYFSYHLMAAWLPPKKKE</sequence>
<feature type="transmembrane region" description="Helical" evidence="7">
    <location>
        <begin position="182"/>
        <end position="210"/>
    </location>
</feature>
<keyword evidence="4" id="KW-0256">Endoplasmic reticulum</keyword>
<keyword evidence="5 7" id="KW-1133">Transmembrane helix</keyword>
<dbReference type="AlphaFoldDB" id="A0A3P6V288"/>
<evidence type="ECO:0000256" key="2">
    <source>
        <dbReference type="ARBA" id="ARBA00008462"/>
    </source>
</evidence>
<dbReference type="PANTHER" id="PTHR20955:SF1">
    <property type="entry name" value="PROTEIN JAGUNAL HOMOLOG 1"/>
    <property type="match status" value="1"/>
</dbReference>
<evidence type="ECO:0000256" key="4">
    <source>
        <dbReference type="ARBA" id="ARBA00022824"/>
    </source>
</evidence>
<name>A0A3P6V288_LITSI</name>
<keyword evidence="6 7" id="KW-0472">Membrane</keyword>
<dbReference type="PANTHER" id="PTHR20955">
    <property type="entry name" value="PROTEIN JAGUNAL HOMOLOG 1"/>
    <property type="match status" value="1"/>
</dbReference>
<evidence type="ECO:0000256" key="6">
    <source>
        <dbReference type="ARBA" id="ARBA00023136"/>
    </source>
</evidence>